<dbReference type="AlphaFoldDB" id="A0A0R3M978"/>
<dbReference type="Proteomes" id="UP000051660">
    <property type="component" value="Unassembled WGS sequence"/>
</dbReference>
<evidence type="ECO:0000313" key="2">
    <source>
        <dbReference type="Proteomes" id="UP000051660"/>
    </source>
</evidence>
<proteinExistence type="predicted"/>
<accession>A0A0R3M978</accession>
<gene>
    <name evidence="1" type="ORF">CQ14_24185</name>
</gene>
<dbReference type="RefSeq" id="WP_057863075.1">
    <property type="nucleotide sequence ID" value="NZ_LLYB01000131.1"/>
</dbReference>
<name>A0A0R3M978_9BRAD</name>
<reference evidence="1 2" key="1">
    <citation type="submission" date="2014-03" db="EMBL/GenBank/DDBJ databases">
        <title>Bradyrhizobium valentinum sp. nov., isolated from effective nodules of Lupinus mariae-josephae, a lupine endemic of basic-lime soils in Eastern Spain.</title>
        <authorList>
            <person name="Duran D."/>
            <person name="Rey L."/>
            <person name="Navarro A."/>
            <person name="Busquets A."/>
            <person name="Imperial J."/>
            <person name="Ruiz-Argueso T."/>
        </authorList>
    </citation>
    <scope>NUCLEOTIDE SEQUENCE [LARGE SCALE GENOMIC DNA]</scope>
    <source>
        <strain evidence="1 2">CCBAU 23086</strain>
    </source>
</reference>
<comment type="caution">
    <text evidence="1">The sequence shown here is derived from an EMBL/GenBank/DDBJ whole genome shotgun (WGS) entry which is preliminary data.</text>
</comment>
<dbReference type="OrthoDB" id="7957524at2"/>
<sequence>MPHSPFEELTVAEVADRLQLKNHFSFHDYDGDGRIVRHYAEDATIEGDLNLDALFWNGVAGIWAEKDLTVSGNIFNWEIDTPACFLAVGRDLISRNLVASSADIRIGRDATINGLVSTTYNHGHLEIGRDAHAKYFIIDDHTTIVRGKVEARGWKDAEYVEIALPVSSWIKEISPEFRAEFFDSDGHMICPNGNVELVRALLAGREILRSK</sequence>
<organism evidence="1 2">
    <name type="scientific">Bradyrhizobium lablabi</name>
    <dbReference type="NCBI Taxonomy" id="722472"/>
    <lineage>
        <taxon>Bacteria</taxon>
        <taxon>Pseudomonadati</taxon>
        <taxon>Pseudomonadota</taxon>
        <taxon>Alphaproteobacteria</taxon>
        <taxon>Hyphomicrobiales</taxon>
        <taxon>Nitrobacteraceae</taxon>
        <taxon>Bradyrhizobium</taxon>
    </lineage>
</organism>
<evidence type="ECO:0000313" key="1">
    <source>
        <dbReference type="EMBL" id="KRR16142.1"/>
    </source>
</evidence>
<protein>
    <submittedName>
        <fullName evidence="1">Uncharacterized protein</fullName>
    </submittedName>
</protein>
<dbReference type="EMBL" id="LLYB01000131">
    <property type="protein sequence ID" value="KRR16142.1"/>
    <property type="molecule type" value="Genomic_DNA"/>
</dbReference>